<proteinExistence type="predicted"/>
<evidence type="ECO:0000313" key="1">
    <source>
        <dbReference type="EMBL" id="MTR83371.1"/>
    </source>
</evidence>
<accession>A0A844KT45</accession>
<sequence>MSILNYFKAVSISVKMQKLYKRINEKAAIMDTENGENKIEKISVKEFTKWYSSKLKTYEEIINEAENNIGLKCVCEKGCSACCMQAIYINPAEYAIIKKYVEQLGYTEKENLKKNVREALEKLKNIDIPMKVVDGSQEEQDRVNQLFYDCKIRCPFLSHDDQCDIYEIRPCVCWTYRNYKNKSECQKCFNPEHSCAFVSLDTVMTKDMYNHGSNIIKHQEYYLLIYAIAKILFIC</sequence>
<gene>
    <name evidence="1" type="ORF">GMD30_17325</name>
</gene>
<evidence type="ECO:0000313" key="2">
    <source>
        <dbReference type="Proteomes" id="UP000446657"/>
    </source>
</evidence>
<evidence type="ECO:0008006" key="3">
    <source>
        <dbReference type="Google" id="ProtNLM"/>
    </source>
</evidence>
<dbReference type="RefSeq" id="WP_155177801.1">
    <property type="nucleotide sequence ID" value="NZ_JADMQJ010000032.1"/>
</dbReference>
<protein>
    <recommendedName>
        <fullName evidence="3">Flagellin N-methylase</fullName>
    </recommendedName>
</protein>
<dbReference type="InterPro" id="IPR005358">
    <property type="entry name" value="Puta_zinc/iron-chelating_dom"/>
</dbReference>
<dbReference type="Proteomes" id="UP000446657">
    <property type="component" value="Unassembled WGS sequence"/>
</dbReference>
<organism evidence="1 2">
    <name type="scientific">Roseburia faecis</name>
    <dbReference type="NCBI Taxonomy" id="301302"/>
    <lineage>
        <taxon>Bacteria</taxon>
        <taxon>Bacillati</taxon>
        <taxon>Bacillota</taxon>
        <taxon>Clostridia</taxon>
        <taxon>Lachnospirales</taxon>
        <taxon>Lachnospiraceae</taxon>
        <taxon>Roseburia</taxon>
    </lineage>
</organism>
<comment type="caution">
    <text evidence="1">The sequence shown here is derived from an EMBL/GenBank/DDBJ whole genome shotgun (WGS) entry which is preliminary data.</text>
</comment>
<reference evidence="1 2" key="1">
    <citation type="journal article" date="2019" name="Nat. Med.">
        <title>A library of human gut bacterial isolates paired with longitudinal multiomics data enables mechanistic microbiome research.</title>
        <authorList>
            <person name="Poyet M."/>
            <person name="Groussin M."/>
            <person name="Gibbons S.M."/>
            <person name="Avila-Pacheco J."/>
            <person name="Jiang X."/>
            <person name="Kearney S.M."/>
            <person name="Perrotta A.R."/>
            <person name="Berdy B."/>
            <person name="Zhao S."/>
            <person name="Lieberman T.D."/>
            <person name="Swanson P.K."/>
            <person name="Smith M."/>
            <person name="Roesemann S."/>
            <person name="Alexander J.E."/>
            <person name="Rich S.A."/>
            <person name="Livny J."/>
            <person name="Vlamakis H."/>
            <person name="Clish C."/>
            <person name="Bullock K."/>
            <person name="Deik A."/>
            <person name="Scott J."/>
            <person name="Pierce K.A."/>
            <person name="Xavier R.J."/>
            <person name="Alm E.J."/>
        </authorList>
    </citation>
    <scope>NUCLEOTIDE SEQUENCE [LARGE SCALE GENOMIC DNA]</scope>
    <source>
        <strain evidence="1 2">BIOML-A1</strain>
    </source>
</reference>
<dbReference type="Pfam" id="PF03692">
    <property type="entry name" value="CxxCxxCC"/>
    <property type="match status" value="1"/>
</dbReference>
<dbReference type="AlphaFoldDB" id="A0A844KT45"/>
<name>A0A844KT45_9FIRM</name>
<dbReference type="EMBL" id="WNAL01000087">
    <property type="protein sequence ID" value="MTR83371.1"/>
    <property type="molecule type" value="Genomic_DNA"/>
</dbReference>